<keyword evidence="5" id="KW-1185">Reference proteome</keyword>
<evidence type="ECO:0000256" key="3">
    <source>
        <dbReference type="ARBA" id="ARBA00035659"/>
    </source>
</evidence>
<accession>A0ABS8Z4S2</accession>
<name>A0ABS8Z4S2_9PSEU</name>
<dbReference type="PANTHER" id="PTHR40137">
    <property type="entry name" value="PROTEIN GVPK 1"/>
    <property type="match status" value="1"/>
</dbReference>
<comment type="caution">
    <text evidence="4">The sequence shown here is derived from an EMBL/GenBank/DDBJ whole genome shotgun (WGS) entry which is preliminary data.</text>
</comment>
<comment type="subcellular location">
    <subcellularLocation>
        <location evidence="2">Gas vesicle</location>
    </subcellularLocation>
</comment>
<keyword evidence="1" id="KW-0304">Gas vesicle</keyword>
<organism evidence="4 5">
    <name type="scientific">Kibdelosporangium philippinense</name>
    <dbReference type="NCBI Taxonomy" id="211113"/>
    <lineage>
        <taxon>Bacteria</taxon>
        <taxon>Bacillati</taxon>
        <taxon>Actinomycetota</taxon>
        <taxon>Actinomycetes</taxon>
        <taxon>Pseudonocardiales</taxon>
        <taxon>Pseudonocardiaceae</taxon>
        <taxon>Kibdelosporangium</taxon>
    </lineage>
</organism>
<dbReference type="EMBL" id="JAJVCN010000001">
    <property type="protein sequence ID" value="MCE7001578.1"/>
    <property type="molecule type" value="Genomic_DNA"/>
</dbReference>
<sequence>MVAALEVIAELLERQAIRRVAAGSLTDDDIERPGQALMAVREQLAELRSVLGVCEYVLASVADLAREPVSLPGTARRTFLIPLADVEKARALVAGLSAEFVAPLPAYSFLTPVAASRWGW</sequence>
<evidence type="ECO:0000313" key="4">
    <source>
        <dbReference type="EMBL" id="MCE7001578.1"/>
    </source>
</evidence>
<reference evidence="4 5" key="1">
    <citation type="submission" date="2021-12" db="EMBL/GenBank/DDBJ databases">
        <title>Genome sequence of Kibdelosporangium philippinense ATCC 49844.</title>
        <authorList>
            <person name="Fedorov E.A."/>
            <person name="Omeragic M."/>
            <person name="Shalygina K.F."/>
            <person name="Maclea K.S."/>
        </authorList>
    </citation>
    <scope>NUCLEOTIDE SEQUENCE [LARGE SCALE GENOMIC DNA]</scope>
    <source>
        <strain evidence="4 5">ATCC 49844</strain>
    </source>
</reference>
<dbReference type="Proteomes" id="UP001521150">
    <property type="component" value="Unassembled WGS sequence"/>
</dbReference>
<evidence type="ECO:0000256" key="2">
    <source>
        <dbReference type="ARBA" id="ARBA00035108"/>
    </source>
</evidence>
<dbReference type="InterPro" id="IPR007805">
    <property type="entry name" value="GvpK"/>
</dbReference>
<gene>
    <name evidence="4" type="ORF">LWC34_01785</name>
</gene>
<dbReference type="PANTHER" id="PTHR40137:SF2">
    <property type="entry name" value="PROTEIN GVPK 1"/>
    <property type="match status" value="1"/>
</dbReference>
<evidence type="ECO:0000256" key="1">
    <source>
        <dbReference type="ARBA" id="ARBA00022987"/>
    </source>
</evidence>
<evidence type="ECO:0000313" key="5">
    <source>
        <dbReference type="Proteomes" id="UP001521150"/>
    </source>
</evidence>
<proteinExistence type="inferred from homology"/>
<protein>
    <submittedName>
        <fullName evidence="4">Gas vesicle protein K</fullName>
    </submittedName>
</protein>
<dbReference type="Pfam" id="PF05121">
    <property type="entry name" value="GvpK"/>
    <property type="match status" value="1"/>
</dbReference>
<comment type="similarity">
    <text evidence="3">Belongs to the gas vesicle GvpK family.</text>
</comment>